<comment type="caution">
    <text evidence="3">The sequence shown here is derived from an EMBL/GenBank/DDBJ whole genome shotgun (WGS) entry which is preliminary data.</text>
</comment>
<gene>
    <name evidence="3" type="ORF">BV926_20935</name>
</gene>
<dbReference type="AlphaFoldDB" id="A0ABD6VLF3"/>
<dbReference type="EMBL" id="MTAO01000023">
    <property type="protein sequence ID" value="POE23282.1"/>
    <property type="molecule type" value="Genomic_DNA"/>
</dbReference>
<keyword evidence="1" id="KW-0812">Transmembrane</keyword>
<organism evidence="3 4">
    <name type="scientific">Pectobacterium odoriferum</name>
    <dbReference type="NCBI Taxonomy" id="78398"/>
    <lineage>
        <taxon>Bacteria</taxon>
        <taxon>Pseudomonadati</taxon>
        <taxon>Pseudomonadota</taxon>
        <taxon>Gammaproteobacteria</taxon>
        <taxon>Enterobacterales</taxon>
        <taxon>Pectobacteriaceae</taxon>
        <taxon>Pectobacterium</taxon>
    </lineage>
</organism>
<accession>A0ABD6VLF3</accession>
<protein>
    <recommendedName>
        <fullName evidence="2">CD-NTase-associated protein 15 domain-containing protein</fullName>
    </recommendedName>
</protein>
<dbReference type="InterPro" id="IPR041208">
    <property type="entry name" value="Cap15"/>
</dbReference>
<proteinExistence type="predicted"/>
<dbReference type="Pfam" id="PF18153">
    <property type="entry name" value="Cap15_CD_rec"/>
    <property type="match status" value="1"/>
</dbReference>
<evidence type="ECO:0000313" key="3">
    <source>
        <dbReference type="EMBL" id="POE23282.1"/>
    </source>
</evidence>
<feature type="transmembrane region" description="Helical" evidence="1">
    <location>
        <begin position="20"/>
        <end position="40"/>
    </location>
</feature>
<reference evidence="3 4" key="1">
    <citation type="submission" date="2017-01" db="EMBL/GenBank/DDBJ databases">
        <title>Comparative Genomics of 38 Pectobacterium strains comprising three species revealed the characteristics of Pectobacterium carotovorum.</title>
        <authorList>
            <person name="Xie H."/>
            <person name="Ma Y."/>
            <person name="Li X."/>
        </authorList>
    </citation>
    <scope>NUCLEOTIDE SEQUENCE [LARGE SCALE GENOMIC DNA]</scope>
    <source>
        <strain evidence="3 4">Q142</strain>
    </source>
</reference>
<evidence type="ECO:0000256" key="1">
    <source>
        <dbReference type="SAM" id="Phobius"/>
    </source>
</evidence>
<dbReference type="RefSeq" id="WP_039506818.1">
    <property type="nucleotide sequence ID" value="NZ_MTAL01000023.1"/>
</dbReference>
<keyword evidence="1" id="KW-0472">Membrane</keyword>
<evidence type="ECO:0000259" key="2">
    <source>
        <dbReference type="Pfam" id="PF18153"/>
    </source>
</evidence>
<dbReference type="Proteomes" id="UP000237274">
    <property type="component" value="Unassembled WGS sequence"/>
</dbReference>
<evidence type="ECO:0000313" key="4">
    <source>
        <dbReference type="Proteomes" id="UP000237274"/>
    </source>
</evidence>
<feature type="domain" description="CD-NTase-associated protein 15" evidence="2">
    <location>
        <begin position="88"/>
        <end position="204"/>
    </location>
</feature>
<keyword evidence="1" id="KW-1133">Transmembrane helix</keyword>
<name>A0ABD6VLF3_9GAMM</name>
<sequence length="208" mass="23329">MKSHEYIVICGLNRSQVGRLLAIVASILSAFIIFSMLKVAEMLKHFNFDSHIPPSLLSLGGAGTIYLVLYKLLDKSLWRAPLVGRALRVPNLSGKWQVHGLTKTEGGGPWEGVLTIVQSWDKVRIVLKTAQSQSDSVTASIIYDECIGYQLLYHYKNQPKMGEEHLHAHIGFAEFWFDENLLTAEGHYFNAQGRATYGTMTIERIAHV</sequence>
<feature type="transmembrane region" description="Helical" evidence="1">
    <location>
        <begin position="52"/>
        <end position="73"/>
    </location>
</feature>